<evidence type="ECO:0000259" key="5">
    <source>
        <dbReference type="PROSITE" id="PS50931"/>
    </source>
</evidence>
<dbReference type="EMBL" id="VSLD01000005">
    <property type="protein sequence ID" value="TYC98475.1"/>
    <property type="molecule type" value="Genomic_DNA"/>
</dbReference>
<protein>
    <submittedName>
        <fullName evidence="6">LysR family transcriptional regulator</fullName>
    </submittedName>
</protein>
<feature type="domain" description="HTH lysR-type" evidence="5">
    <location>
        <begin position="17"/>
        <end position="74"/>
    </location>
</feature>
<comment type="caution">
    <text evidence="6">The sequence shown here is derived from an EMBL/GenBank/DDBJ whole genome shotgun (WGS) entry which is preliminary data.</text>
</comment>
<dbReference type="GO" id="GO:0006351">
    <property type="term" value="P:DNA-templated transcription"/>
    <property type="evidence" value="ECO:0007669"/>
    <property type="project" value="TreeGrafter"/>
</dbReference>
<dbReference type="GO" id="GO:0043565">
    <property type="term" value="F:sequence-specific DNA binding"/>
    <property type="evidence" value="ECO:0007669"/>
    <property type="project" value="TreeGrafter"/>
</dbReference>
<dbReference type="Pfam" id="PF03466">
    <property type="entry name" value="LysR_substrate"/>
    <property type="match status" value="1"/>
</dbReference>
<organism evidence="6 7">
    <name type="scientific">Arthrobacter echini</name>
    <dbReference type="NCBI Taxonomy" id="1529066"/>
    <lineage>
        <taxon>Bacteria</taxon>
        <taxon>Bacillati</taxon>
        <taxon>Actinomycetota</taxon>
        <taxon>Actinomycetes</taxon>
        <taxon>Micrococcales</taxon>
        <taxon>Micrococcaceae</taxon>
        <taxon>Arthrobacter</taxon>
    </lineage>
</organism>
<dbReference type="SUPFAM" id="SSF53850">
    <property type="entry name" value="Periplasmic binding protein-like II"/>
    <property type="match status" value="1"/>
</dbReference>
<dbReference type="SUPFAM" id="SSF46785">
    <property type="entry name" value="Winged helix' DNA-binding domain"/>
    <property type="match status" value="1"/>
</dbReference>
<evidence type="ECO:0000256" key="2">
    <source>
        <dbReference type="ARBA" id="ARBA00023015"/>
    </source>
</evidence>
<keyword evidence="4" id="KW-0804">Transcription</keyword>
<dbReference type="Proteomes" id="UP000323410">
    <property type="component" value="Unassembled WGS sequence"/>
</dbReference>
<dbReference type="InterPro" id="IPR036388">
    <property type="entry name" value="WH-like_DNA-bd_sf"/>
</dbReference>
<dbReference type="PANTHER" id="PTHR30537:SF3">
    <property type="entry name" value="TRANSCRIPTIONAL REGULATORY PROTEIN"/>
    <property type="match status" value="1"/>
</dbReference>
<dbReference type="InterPro" id="IPR000847">
    <property type="entry name" value="LysR_HTH_N"/>
</dbReference>
<dbReference type="PANTHER" id="PTHR30537">
    <property type="entry name" value="HTH-TYPE TRANSCRIPTIONAL REGULATOR"/>
    <property type="match status" value="1"/>
</dbReference>
<evidence type="ECO:0000256" key="3">
    <source>
        <dbReference type="ARBA" id="ARBA00023125"/>
    </source>
</evidence>
<accession>A0A5D0XPW1</accession>
<keyword evidence="2" id="KW-0805">Transcription regulation</keyword>
<sequence>MTTSAPSLCNTAHMADPNAQDLLVLQAVARSGRYTAAAHALGLNHTTVSRRIAALEKALGGRVLSRAVDGWELTALGARAVAAATEIAAAVAHLTDDDAGALSGVVRLSATDGFSAYIAAPAFARLRSGNPGLSVEIVATTRRASQTRTGLDFEVVVGEPQLHRAEAIRLGAYVLGLYASRDYLAANGTPSDLDGVLAHPLVYFIDSMLQVDGLDTPRRLLPAMRDALSCTNVFVHVEATRVGAGIGLLPCFMADRHADLVRLLPDVVAEQLDYWLVARPDALRRPAVAAVVQALREGTRALEPQLLGQDRRA</sequence>
<proteinExistence type="inferred from homology"/>
<dbReference type="GO" id="GO:0003700">
    <property type="term" value="F:DNA-binding transcription factor activity"/>
    <property type="evidence" value="ECO:0007669"/>
    <property type="project" value="InterPro"/>
</dbReference>
<evidence type="ECO:0000256" key="4">
    <source>
        <dbReference type="ARBA" id="ARBA00023163"/>
    </source>
</evidence>
<dbReference type="AlphaFoldDB" id="A0A5D0XPW1"/>
<name>A0A5D0XPW1_9MICC</name>
<dbReference type="InterPro" id="IPR005119">
    <property type="entry name" value="LysR_subst-bd"/>
</dbReference>
<comment type="similarity">
    <text evidence="1">Belongs to the LysR transcriptional regulatory family.</text>
</comment>
<dbReference type="Pfam" id="PF00126">
    <property type="entry name" value="HTH_1"/>
    <property type="match status" value="1"/>
</dbReference>
<keyword evidence="7" id="KW-1185">Reference proteome</keyword>
<gene>
    <name evidence="6" type="ORF">FQ377_11360</name>
</gene>
<dbReference type="OrthoDB" id="570111at2"/>
<dbReference type="PROSITE" id="PS50931">
    <property type="entry name" value="HTH_LYSR"/>
    <property type="match status" value="1"/>
</dbReference>
<keyword evidence="3" id="KW-0238">DNA-binding</keyword>
<dbReference type="Gene3D" id="1.10.10.10">
    <property type="entry name" value="Winged helix-like DNA-binding domain superfamily/Winged helix DNA-binding domain"/>
    <property type="match status" value="1"/>
</dbReference>
<dbReference type="InterPro" id="IPR036390">
    <property type="entry name" value="WH_DNA-bd_sf"/>
</dbReference>
<evidence type="ECO:0000313" key="7">
    <source>
        <dbReference type="Proteomes" id="UP000323410"/>
    </source>
</evidence>
<dbReference type="InterPro" id="IPR058163">
    <property type="entry name" value="LysR-type_TF_proteobact-type"/>
</dbReference>
<evidence type="ECO:0000313" key="6">
    <source>
        <dbReference type="EMBL" id="TYC98475.1"/>
    </source>
</evidence>
<dbReference type="Gene3D" id="3.40.190.290">
    <property type="match status" value="1"/>
</dbReference>
<reference evidence="6 7" key="1">
    <citation type="submission" date="2019-08" db="EMBL/GenBank/DDBJ databases">
        <title>Genone of Arthrobacter echini P9.</title>
        <authorList>
            <person name="Bowman J.P."/>
        </authorList>
    </citation>
    <scope>NUCLEOTIDE SEQUENCE [LARGE SCALE GENOMIC DNA]</scope>
    <source>
        <strain evidence="6 7">P9</strain>
    </source>
</reference>
<evidence type="ECO:0000256" key="1">
    <source>
        <dbReference type="ARBA" id="ARBA00009437"/>
    </source>
</evidence>